<dbReference type="Proteomes" id="UP000602395">
    <property type="component" value="Unassembled WGS sequence"/>
</dbReference>
<dbReference type="RefSeq" id="WP_190267372.1">
    <property type="nucleotide sequence ID" value="NZ_BAABAD010000004.1"/>
</dbReference>
<dbReference type="EMBL" id="JACWMS010000002">
    <property type="protein sequence ID" value="MBD1320793.1"/>
    <property type="molecule type" value="Genomic_DNA"/>
</dbReference>
<dbReference type="SUPFAM" id="SSF47203">
    <property type="entry name" value="Acyl-CoA dehydrogenase C-terminal domain-like"/>
    <property type="match status" value="1"/>
</dbReference>
<protein>
    <submittedName>
        <fullName evidence="2">Acyl-CoA/acyl-ACP dehydrogenase</fullName>
    </submittedName>
</protein>
<keyword evidence="3" id="KW-1185">Reference proteome</keyword>
<gene>
    <name evidence="2" type="ORF">IDF66_14505</name>
</gene>
<accession>A0ABR7WDE9</accession>
<feature type="domain" description="Acyl-CoA dehydrogenase/oxidase N-terminal" evidence="1">
    <location>
        <begin position="12"/>
        <end position="112"/>
    </location>
</feature>
<dbReference type="PANTHER" id="PTHR43884">
    <property type="entry name" value="ACYL-COA DEHYDROGENASE"/>
    <property type="match status" value="1"/>
</dbReference>
<dbReference type="Gene3D" id="2.40.110.10">
    <property type="entry name" value="Butyryl-CoA Dehydrogenase, subunit A, domain 2"/>
    <property type="match status" value="1"/>
</dbReference>
<evidence type="ECO:0000259" key="1">
    <source>
        <dbReference type="Pfam" id="PF02771"/>
    </source>
</evidence>
<evidence type="ECO:0000313" key="2">
    <source>
        <dbReference type="EMBL" id="MBD1320793.1"/>
    </source>
</evidence>
<proteinExistence type="predicted"/>
<dbReference type="InterPro" id="IPR009100">
    <property type="entry name" value="AcylCoA_DH/oxidase_NM_dom_sf"/>
</dbReference>
<comment type="caution">
    <text evidence="2">The sequence shown here is derived from an EMBL/GenBank/DDBJ whole genome shotgun (WGS) entry which is preliminary data.</text>
</comment>
<reference evidence="2 3" key="1">
    <citation type="submission" date="2020-09" db="EMBL/GenBank/DDBJ databases">
        <title>Novel species in genus Gordonia.</title>
        <authorList>
            <person name="Zhang G."/>
        </authorList>
    </citation>
    <scope>NUCLEOTIDE SEQUENCE [LARGE SCALE GENOMIC DNA]</scope>
    <source>
        <strain evidence="2 3">ON-33</strain>
    </source>
</reference>
<dbReference type="Pfam" id="PF02771">
    <property type="entry name" value="Acyl-CoA_dh_N"/>
    <property type="match status" value="1"/>
</dbReference>
<dbReference type="InterPro" id="IPR037069">
    <property type="entry name" value="AcylCoA_DH/ox_N_sf"/>
</dbReference>
<dbReference type="SUPFAM" id="SSF56645">
    <property type="entry name" value="Acyl-CoA dehydrogenase NM domain-like"/>
    <property type="match status" value="1"/>
</dbReference>
<dbReference type="InterPro" id="IPR013786">
    <property type="entry name" value="AcylCoA_DH/ox_N"/>
</dbReference>
<name>A0ABR7WDE9_9ACTN</name>
<dbReference type="InterPro" id="IPR036250">
    <property type="entry name" value="AcylCo_DH-like_C"/>
</dbReference>
<organism evidence="2 3">
    <name type="scientific">Gordonia hankookensis</name>
    <dbReference type="NCBI Taxonomy" id="589403"/>
    <lineage>
        <taxon>Bacteria</taxon>
        <taxon>Bacillati</taxon>
        <taxon>Actinomycetota</taxon>
        <taxon>Actinomycetes</taxon>
        <taxon>Mycobacteriales</taxon>
        <taxon>Gordoniaceae</taxon>
        <taxon>Gordonia</taxon>
    </lineage>
</organism>
<dbReference type="PIRSF" id="PIRSF016578">
    <property type="entry name" value="HsaA"/>
    <property type="match status" value="1"/>
</dbReference>
<dbReference type="Gene3D" id="1.10.540.10">
    <property type="entry name" value="Acyl-CoA dehydrogenase/oxidase, N-terminal domain"/>
    <property type="match status" value="1"/>
</dbReference>
<sequence length="348" mass="36594">MTTDPENRRTRLVEDAYRLADELLFPAAPEVDRTGVIPAGHWHAIADAGLFGIAAPEESGGPGLEFAQVIEIMEVMTSGCLTTAFTWLQHHGVVIALAGTTNGALRDELFEATTSGRLRAGVAYAGVVPTPPRMRATRVDGGWRFDGYAPFVSGWGIVDLLQVSARDVATDDVIAAILPIEPAPSAIGVTPIHLGAADGTHTVSLKLDGLTVPDDRVVSRVNLDDFFASQNIGVRINGTLPLGLLRRCAALLDISGHTDAARALRERGSVARTRLDEGIPDAALLISARAEAATLALDAAAALVAADGGRGLLRGSHPERLAREAVFTLVAASRPQLKDLLVARFSSG</sequence>
<dbReference type="InterPro" id="IPR046373">
    <property type="entry name" value="Acyl-CoA_Oxase/DH_mid-dom_sf"/>
</dbReference>
<dbReference type="PANTHER" id="PTHR43884:SF12">
    <property type="entry name" value="ISOVALERYL-COA DEHYDROGENASE, MITOCHONDRIAL-RELATED"/>
    <property type="match status" value="1"/>
</dbReference>
<evidence type="ECO:0000313" key="3">
    <source>
        <dbReference type="Proteomes" id="UP000602395"/>
    </source>
</evidence>